<reference evidence="3" key="1">
    <citation type="submission" date="2015-09" db="EMBL/GenBank/DDBJ databases">
        <authorList>
            <consortium name="Pathogen Informatics"/>
        </authorList>
    </citation>
    <scope>NUCLEOTIDE SEQUENCE [LARGE SCALE GENOMIC DNA]</scope>
    <source>
        <strain evidence="3">Lake Konstanz</strain>
    </source>
</reference>
<keyword evidence="3" id="KW-1185">Reference proteome</keyword>
<proteinExistence type="predicted"/>
<sequence>MSYLDSMPENSESERPSRRPQLKLFIVDADSIAHTRSSSNNNDDDLVNPLNGSSRVKLGQRKMAAVTAATSSPSTSSFFVTSPTTSSSVSSSASVTSSNVSDDEEDIVDPSVRSSRIDASSQSVAHIIAEQALSVALEQHSQQQQERKDASDSLLLSPLLFCDDFKQPPPLASLMGPHPPAATLIGFREDLNEAEQRFRFTMDKQRERSHAQQDATYDIHCTSQQHGAVFLKMLVVEAFKQNPRKVSRDETRELIRSLDDKFTQHRGNPLHDFDDDHSYSSSPSYLYQEAVSLLATQQLFRRP</sequence>
<dbReference type="EMBL" id="CYKH01000416">
    <property type="protein sequence ID" value="CUF81960.1"/>
    <property type="molecule type" value="Genomic_DNA"/>
</dbReference>
<organism evidence="2 3">
    <name type="scientific">Bodo saltans</name>
    <name type="common">Flagellated protozoan</name>
    <dbReference type="NCBI Taxonomy" id="75058"/>
    <lineage>
        <taxon>Eukaryota</taxon>
        <taxon>Discoba</taxon>
        <taxon>Euglenozoa</taxon>
        <taxon>Kinetoplastea</taxon>
        <taxon>Metakinetoplastina</taxon>
        <taxon>Eubodonida</taxon>
        <taxon>Bodonidae</taxon>
        <taxon>Bodo</taxon>
    </lineage>
</organism>
<dbReference type="VEuPathDB" id="TriTrypDB:BSAL_65995"/>
<name>A0A0S4ITF2_BODSA</name>
<evidence type="ECO:0000256" key="1">
    <source>
        <dbReference type="SAM" id="MobiDB-lite"/>
    </source>
</evidence>
<gene>
    <name evidence="2" type="ORF">BSAL_65995</name>
</gene>
<protein>
    <submittedName>
        <fullName evidence="2">Uncharacterized protein</fullName>
    </submittedName>
</protein>
<dbReference type="Proteomes" id="UP000051952">
    <property type="component" value="Unassembled WGS sequence"/>
</dbReference>
<feature type="region of interest" description="Disordered" evidence="1">
    <location>
        <begin position="73"/>
        <end position="109"/>
    </location>
</feature>
<evidence type="ECO:0000313" key="3">
    <source>
        <dbReference type="Proteomes" id="UP000051952"/>
    </source>
</evidence>
<feature type="compositionally biased region" description="Low complexity" evidence="1">
    <location>
        <begin position="73"/>
        <end position="100"/>
    </location>
</feature>
<accession>A0A0S4ITF2</accession>
<evidence type="ECO:0000313" key="2">
    <source>
        <dbReference type="EMBL" id="CUF81960.1"/>
    </source>
</evidence>
<dbReference type="AlphaFoldDB" id="A0A0S4ITF2"/>
<feature type="region of interest" description="Disordered" evidence="1">
    <location>
        <begin position="1"/>
        <end position="22"/>
    </location>
</feature>